<name>A0AAW0I3U7_MYOGA</name>
<comment type="caution">
    <text evidence="1">The sequence shown here is derived from an EMBL/GenBank/DDBJ whole genome shotgun (WGS) entry which is preliminary data.</text>
</comment>
<dbReference type="AlphaFoldDB" id="A0AAW0I3U7"/>
<proteinExistence type="predicted"/>
<gene>
    <name evidence="1" type="ORF">U0070_013249</name>
</gene>
<dbReference type="Proteomes" id="UP001488838">
    <property type="component" value="Unassembled WGS sequence"/>
</dbReference>
<sequence>MLQVCEARRPGFLGHKSETPEGSKHLAKSATKNRLQEGAELRLTWLFVAYTNFCHRAQLWATQTVKLTLFTCLQHVSTDDLSNGSSGQVARLLHGFLLYNELLYLRQN</sequence>
<evidence type="ECO:0000313" key="1">
    <source>
        <dbReference type="EMBL" id="KAK7809063.1"/>
    </source>
</evidence>
<accession>A0AAW0I3U7</accession>
<dbReference type="EMBL" id="JBBHLL010000223">
    <property type="protein sequence ID" value="KAK7809063.1"/>
    <property type="molecule type" value="Genomic_DNA"/>
</dbReference>
<reference evidence="1 2" key="1">
    <citation type="journal article" date="2023" name="bioRxiv">
        <title>Conserved and derived expression patterns and positive selection on dental genes reveal complex evolutionary context of ever-growing rodent molars.</title>
        <authorList>
            <person name="Calamari Z.T."/>
            <person name="Song A."/>
            <person name="Cohen E."/>
            <person name="Akter M."/>
            <person name="Roy R.D."/>
            <person name="Hallikas O."/>
            <person name="Christensen M.M."/>
            <person name="Li P."/>
            <person name="Marangoni P."/>
            <person name="Jernvall J."/>
            <person name="Klein O.D."/>
        </authorList>
    </citation>
    <scope>NUCLEOTIDE SEQUENCE [LARGE SCALE GENOMIC DNA]</scope>
    <source>
        <strain evidence="1">V071</strain>
    </source>
</reference>
<evidence type="ECO:0000313" key="2">
    <source>
        <dbReference type="Proteomes" id="UP001488838"/>
    </source>
</evidence>
<organism evidence="1 2">
    <name type="scientific">Myodes glareolus</name>
    <name type="common">Bank vole</name>
    <name type="synonym">Clethrionomys glareolus</name>
    <dbReference type="NCBI Taxonomy" id="447135"/>
    <lineage>
        <taxon>Eukaryota</taxon>
        <taxon>Metazoa</taxon>
        <taxon>Chordata</taxon>
        <taxon>Craniata</taxon>
        <taxon>Vertebrata</taxon>
        <taxon>Euteleostomi</taxon>
        <taxon>Mammalia</taxon>
        <taxon>Eutheria</taxon>
        <taxon>Euarchontoglires</taxon>
        <taxon>Glires</taxon>
        <taxon>Rodentia</taxon>
        <taxon>Myomorpha</taxon>
        <taxon>Muroidea</taxon>
        <taxon>Cricetidae</taxon>
        <taxon>Arvicolinae</taxon>
        <taxon>Myodes</taxon>
    </lineage>
</organism>
<keyword evidence="2" id="KW-1185">Reference proteome</keyword>
<protein>
    <submittedName>
        <fullName evidence="1">Uncharacterized protein</fullName>
    </submittedName>
</protein>